<keyword evidence="2" id="KW-1185">Reference proteome</keyword>
<evidence type="ECO:0000313" key="1">
    <source>
        <dbReference type="EMBL" id="KAG2316837.1"/>
    </source>
</evidence>
<sequence length="84" mass="10271">MEHTGEKTQEWSKIFFYEEMVIFKDWFSRGVTRGEMVFVHIRPGHHNREALCVSYYDDPERNSMRYEDIDGIKTDELKNKRYFV</sequence>
<evidence type="ECO:0000313" key="2">
    <source>
        <dbReference type="Proteomes" id="UP000886595"/>
    </source>
</evidence>
<proteinExistence type="predicted"/>
<organism evidence="1 2">
    <name type="scientific">Brassica carinata</name>
    <name type="common">Ethiopian mustard</name>
    <name type="synonym">Abyssinian cabbage</name>
    <dbReference type="NCBI Taxonomy" id="52824"/>
    <lineage>
        <taxon>Eukaryota</taxon>
        <taxon>Viridiplantae</taxon>
        <taxon>Streptophyta</taxon>
        <taxon>Embryophyta</taxon>
        <taxon>Tracheophyta</taxon>
        <taxon>Spermatophyta</taxon>
        <taxon>Magnoliopsida</taxon>
        <taxon>eudicotyledons</taxon>
        <taxon>Gunneridae</taxon>
        <taxon>Pentapetalae</taxon>
        <taxon>rosids</taxon>
        <taxon>malvids</taxon>
        <taxon>Brassicales</taxon>
        <taxon>Brassicaceae</taxon>
        <taxon>Brassiceae</taxon>
        <taxon>Brassica</taxon>
    </lineage>
</organism>
<dbReference type="AlphaFoldDB" id="A0A8X8B023"/>
<reference evidence="1 2" key="1">
    <citation type="submission" date="2020-02" db="EMBL/GenBank/DDBJ databases">
        <authorList>
            <person name="Ma Q."/>
            <person name="Huang Y."/>
            <person name="Song X."/>
            <person name="Pei D."/>
        </authorList>
    </citation>
    <scope>NUCLEOTIDE SEQUENCE [LARGE SCALE GENOMIC DNA]</scope>
    <source>
        <strain evidence="1">Sxm20200214</strain>
        <tissue evidence="1">Leaf</tissue>
    </source>
</reference>
<dbReference type="EMBL" id="JAAMPC010000004">
    <property type="protein sequence ID" value="KAG2316837.1"/>
    <property type="molecule type" value="Genomic_DNA"/>
</dbReference>
<name>A0A8X8B023_BRACI</name>
<dbReference type="Proteomes" id="UP000886595">
    <property type="component" value="Unassembled WGS sequence"/>
</dbReference>
<accession>A0A8X8B023</accession>
<dbReference type="OrthoDB" id="687122at2759"/>
<gene>
    <name evidence="1" type="ORF">Bca52824_019959</name>
</gene>
<protein>
    <submittedName>
        <fullName evidence="1">Uncharacterized protein</fullName>
    </submittedName>
</protein>
<comment type="caution">
    <text evidence="1">The sequence shown here is derived from an EMBL/GenBank/DDBJ whole genome shotgun (WGS) entry which is preliminary data.</text>
</comment>